<dbReference type="GO" id="GO:0006814">
    <property type="term" value="P:sodium ion transport"/>
    <property type="evidence" value="ECO:0007669"/>
    <property type="project" value="UniProtKB-KW"/>
</dbReference>
<evidence type="ECO:0000256" key="10">
    <source>
        <dbReference type="SAM" id="Phobius"/>
    </source>
</evidence>
<evidence type="ECO:0000256" key="6">
    <source>
        <dbReference type="ARBA" id="ARBA00023053"/>
    </source>
</evidence>
<dbReference type="EMBL" id="PCYL01000040">
    <property type="protein sequence ID" value="PIR46549.1"/>
    <property type="molecule type" value="Genomic_DNA"/>
</dbReference>
<proteinExistence type="predicted"/>
<keyword evidence="8 10" id="KW-0472">Membrane</keyword>
<keyword evidence="3" id="KW-0050">Antiport</keyword>
<dbReference type="Gene3D" id="1.20.1530.20">
    <property type="match status" value="2"/>
</dbReference>
<name>A0A2H0RJ29_9BACT</name>
<dbReference type="GO" id="GO:0016020">
    <property type="term" value="C:membrane"/>
    <property type="evidence" value="ECO:0007669"/>
    <property type="project" value="UniProtKB-SubCell"/>
</dbReference>
<dbReference type="AlphaFoldDB" id="A0A2H0RJ29"/>
<evidence type="ECO:0000259" key="11">
    <source>
        <dbReference type="Pfam" id="PF00999"/>
    </source>
</evidence>
<evidence type="ECO:0000256" key="3">
    <source>
        <dbReference type="ARBA" id="ARBA00022449"/>
    </source>
</evidence>
<feature type="transmembrane region" description="Helical" evidence="10">
    <location>
        <begin position="31"/>
        <end position="53"/>
    </location>
</feature>
<feature type="transmembrane region" description="Helical" evidence="10">
    <location>
        <begin position="225"/>
        <end position="243"/>
    </location>
</feature>
<protein>
    <submittedName>
        <fullName evidence="12">Sodium:proton exchanger</fullName>
    </submittedName>
</protein>
<keyword evidence="7" id="KW-0406">Ion transport</keyword>
<keyword evidence="5 10" id="KW-1133">Transmembrane helix</keyword>
<keyword evidence="2" id="KW-0813">Transport</keyword>
<evidence type="ECO:0000256" key="4">
    <source>
        <dbReference type="ARBA" id="ARBA00022692"/>
    </source>
</evidence>
<feature type="transmembrane region" description="Helical" evidence="10">
    <location>
        <begin position="157"/>
        <end position="180"/>
    </location>
</feature>
<feature type="domain" description="Cation/H+ exchanger transmembrane" evidence="11">
    <location>
        <begin position="14"/>
        <end position="416"/>
    </location>
</feature>
<feature type="transmembrane region" description="Helical" evidence="10">
    <location>
        <begin position="398"/>
        <end position="420"/>
    </location>
</feature>
<feature type="transmembrane region" description="Helical" evidence="10">
    <location>
        <begin position="339"/>
        <end position="357"/>
    </location>
</feature>
<gene>
    <name evidence="12" type="ORF">COV07_03750</name>
</gene>
<dbReference type="PANTHER" id="PTHR43562">
    <property type="entry name" value="NAPA-TYPE SODIUM/HYDROGEN ANTIPORTER"/>
    <property type="match status" value="1"/>
</dbReference>
<reference evidence="12 13" key="1">
    <citation type="submission" date="2017-09" db="EMBL/GenBank/DDBJ databases">
        <title>Depth-based differentiation of microbial function through sediment-hosted aquifers and enrichment of novel symbionts in the deep terrestrial subsurface.</title>
        <authorList>
            <person name="Probst A.J."/>
            <person name="Ladd B."/>
            <person name="Jarett J.K."/>
            <person name="Geller-Mcgrath D.E."/>
            <person name="Sieber C.M."/>
            <person name="Emerson J.B."/>
            <person name="Anantharaman K."/>
            <person name="Thomas B.C."/>
            <person name="Malmstrom R."/>
            <person name="Stieglmeier M."/>
            <person name="Klingl A."/>
            <person name="Woyke T."/>
            <person name="Ryan C.M."/>
            <person name="Banfield J.F."/>
        </authorList>
    </citation>
    <scope>NUCLEOTIDE SEQUENCE [LARGE SCALE GENOMIC DNA]</scope>
    <source>
        <strain evidence="12">CG10_big_fil_rev_8_21_14_0_10_45_14</strain>
    </source>
</reference>
<evidence type="ECO:0000256" key="9">
    <source>
        <dbReference type="ARBA" id="ARBA00023201"/>
    </source>
</evidence>
<feature type="transmembrane region" description="Helical" evidence="10">
    <location>
        <begin position="192"/>
        <end position="213"/>
    </location>
</feature>
<dbReference type="InterPro" id="IPR038770">
    <property type="entry name" value="Na+/solute_symporter_sf"/>
</dbReference>
<dbReference type="GO" id="GO:1902600">
    <property type="term" value="P:proton transmembrane transport"/>
    <property type="evidence" value="ECO:0007669"/>
    <property type="project" value="InterPro"/>
</dbReference>
<evidence type="ECO:0000256" key="1">
    <source>
        <dbReference type="ARBA" id="ARBA00004141"/>
    </source>
</evidence>
<evidence type="ECO:0000256" key="8">
    <source>
        <dbReference type="ARBA" id="ARBA00023136"/>
    </source>
</evidence>
<feature type="transmembrane region" description="Helical" evidence="10">
    <location>
        <begin position="6"/>
        <end position="24"/>
    </location>
</feature>
<evidence type="ECO:0000256" key="7">
    <source>
        <dbReference type="ARBA" id="ARBA00023065"/>
    </source>
</evidence>
<sequence>MESIMYTLVAFGILLVLAKLGALVERFGQPAVLGELVVGIVLGNLTILGIPYFETLPQNPALAFLAEVGVIILLFQIGLESNIAKLKAVGVSAFFVAVIGVVVPFLLGTYLLGPLLFAHLPFISHLFLGAALTATSVGITARVFQDMKMSESKESQIVISAAVIDDVLGLIILAVVAGLATTGAVSLGGISLIAGKAVLFLMIAVFLGAKLAGHIGSFFSRINEGAGTKLSLALFVCFTFAYFASEVGLAGIVGAYAAGLILDPVHFKRFKKPQHACEIDELCENLDANTKECLKKVANQFTEKHVEDLVKDIGLIVIPLFFVFTGMQVELSAISNPLIWGPALLVLLVAIVGKLLAGLGAGKGVNKLLVGVGMVPRGEVGLIFGTMGLSLGVLTQDLFAVIVIMVIVTTLTAPPLLAYIGKR</sequence>
<evidence type="ECO:0000256" key="2">
    <source>
        <dbReference type="ARBA" id="ARBA00022448"/>
    </source>
</evidence>
<dbReference type="InterPro" id="IPR006153">
    <property type="entry name" value="Cation/H_exchanger_TM"/>
</dbReference>
<keyword evidence="4 10" id="KW-0812">Transmembrane</keyword>
<feature type="transmembrane region" description="Helical" evidence="10">
    <location>
        <begin position="59"/>
        <end position="79"/>
    </location>
</feature>
<comment type="caution">
    <text evidence="12">The sequence shown here is derived from an EMBL/GenBank/DDBJ whole genome shotgun (WGS) entry which is preliminary data.</text>
</comment>
<evidence type="ECO:0000313" key="13">
    <source>
        <dbReference type="Proteomes" id="UP000230833"/>
    </source>
</evidence>
<feature type="transmembrane region" description="Helical" evidence="10">
    <location>
        <begin position="91"/>
        <end position="116"/>
    </location>
</feature>
<evidence type="ECO:0000313" key="12">
    <source>
        <dbReference type="EMBL" id="PIR46549.1"/>
    </source>
</evidence>
<feature type="transmembrane region" description="Helical" evidence="10">
    <location>
        <begin position="122"/>
        <end position="145"/>
    </location>
</feature>
<dbReference type="GO" id="GO:0015297">
    <property type="term" value="F:antiporter activity"/>
    <property type="evidence" value="ECO:0007669"/>
    <property type="project" value="UniProtKB-KW"/>
</dbReference>
<evidence type="ECO:0000256" key="5">
    <source>
        <dbReference type="ARBA" id="ARBA00022989"/>
    </source>
</evidence>
<dbReference type="Pfam" id="PF00999">
    <property type="entry name" value="Na_H_Exchanger"/>
    <property type="match status" value="1"/>
</dbReference>
<dbReference type="Proteomes" id="UP000230833">
    <property type="component" value="Unassembled WGS sequence"/>
</dbReference>
<accession>A0A2H0RJ29</accession>
<dbReference type="PANTHER" id="PTHR43562:SF3">
    <property type="entry name" value="SODIUM ION_PROTON EXCHANGER (EUROFUNG)"/>
    <property type="match status" value="1"/>
</dbReference>
<keyword evidence="6" id="KW-0915">Sodium</keyword>
<keyword evidence="9" id="KW-0739">Sodium transport</keyword>
<feature type="transmembrane region" description="Helical" evidence="10">
    <location>
        <begin position="309"/>
        <end position="327"/>
    </location>
</feature>
<organism evidence="12 13">
    <name type="scientific">Candidatus Vogelbacteria bacterium CG10_big_fil_rev_8_21_14_0_10_45_14</name>
    <dbReference type="NCBI Taxonomy" id="1975042"/>
    <lineage>
        <taxon>Bacteria</taxon>
        <taxon>Candidatus Vogeliibacteriota</taxon>
    </lineage>
</organism>
<comment type="subcellular location">
    <subcellularLocation>
        <location evidence="1">Membrane</location>
        <topology evidence="1">Multi-pass membrane protein</topology>
    </subcellularLocation>
</comment>